<dbReference type="GeneID" id="28952295"/>
<evidence type="ECO:0000313" key="2">
    <source>
        <dbReference type="EMBL" id="KNB10718.1"/>
    </source>
</evidence>
<dbReference type="AlphaFoldDB" id="A0A0J9VHX0"/>
<dbReference type="PANTHER" id="PTHR30575:SF0">
    <property type="entry name" value="XAA-ARG DIPEPTIDASE"/>
    <property type="match status" value="1"/>
</dbReference>
<dbReference type="Gene3D" id="3.40.630.10">
    <property type="entry name" value="Zn peptidases"/>
    <property type="match status" value="1"/>
</dbReference>
<dbReference type="InterPro" id="IPR002933">
    <property type="entry name" value="Peptidase_M20"/>
</dbReference>
<sequence>MLNTLCPRLSVRAAEPILQIDEYPELGWHEKYANRVFTDYLEKQGFNVTHGAYNLSTAFNAEYSNGKGRAVSFNAEYDALPGMGHACGHNLIATASVAAGLGVKNALKSGGLKGKVTILGTPAQEIGGGKAKLIQAGAYDNLDCSLMAHPGPKAYMFLQSIPL</sequence>
<dbReference type="PANTHER" id="PTHR30575">
    <property type="entry name" value="PEPTIDASE M20"/>
    <property type="match status" value="1"/>
</dbReference>
<dbReference type="InterPro" id="IPR052030">
    <property type="entry name" value="Peptidase_M20/M20A_hydrolases"/>
</dbReference>
<dbReference type="EMBL" id="DS231709">
    <property type="protein sequence ID" value="KNB10718.1"/>
    <property type="molecule type" value="Genomic_DNA"/>
</dbReference>
<protein>
    <recommendedName>
        <fullName evidence="4">Peptidase M20 dimerisation domain-containing protein</fullName>
    </recommendedName>
</protein>
<evidence type="ECO:0000313" key="3">
    <source>
        <dbReference type="Proteomes" id="UP000009097"/>
    </source>
</evidence>
<dbReference type="Proteomes" id="UP000009097">
    <property type="component" value="Unassembled WGS sequence"/>
</dbReference>
<dbReference type="OrthoDB" id="6119954at2759"/>
<dbReference type="Pfam" id="PF01546">
    <property type="entry name" value="Peptidase_M20"/>
    <property type="match status" value="1"/>
</dbReference>
<dbReference type="GO" id="GO:0016805">
    <property type="term" value="F:dipeptidase activity"/>
    <property type="evidence" value="ECO:0007669"/>
    <property type="project" value="TreeGrafter"/>
</dbReference>
<dbReference type="VEuPathDB" id="FungiDB:FOXG_10853"/>
<reference evidence="2" key="2">
    <citation type="journal article" date="2010" name="Nature">
        <title>Comparative genomics reveals mobile pathogenicity chromosomes in Fusarium.</title>
        <authorList>
            <person name="Ma L.J."/>
            <person name="van der Does H.C."/>
            <person name="Borkovich K.A."/>
            <person name="Coleman J.J."/>
            <person name="Daboussi M.J."/>
            <person name="Di Pietro A."/>
            <person name="Dufresne M."/>
            <person name="Freitag M."/>
            <person name="Grabherr M."/>
            <person name="Henrissat B."/>
            <person name="Houterman P.M."/>
            <person name="Kang S."/>
            <person name="Shim W.B."/>
            <person name="Woloshuk C."/>
            <person name="Xie X."/>
            <person name="Xu J.R."/>
            <person name="Antoniw J."/>
            <person name="Baker S.E."/>
            <person name="Bluhm B.H."/>
            <person name="Breakspear A."/>
            <person name="Brown D.W."/>
            <person name="Butchko R.A."/>
            <person name="Chapman S."/>
            <person name="Coulson R."/>
            <person name="Coutinho P.M."/>
            <person name="Danchin E.G."/>
            <person name="Diener A."/>
            <person name="Gale L.R."/>
            <person name="Gardiner D.M."/>
            <person name="Goff S."/>
            <person name="Hammond-Kosack K.E."/>
            <person name="Hilburn K."/>
            <person name="Hua-Van A."/>
            <person name="Jonkers W."/>
            <person name="Kazan K."/>
            <person name="Kodira C.D."/>
            <person name="Koehrsen M."/>
            <person name="Kumar L."/>
            <person name="Lee Y.H."/>
            <person name="Li L."/>
            <person name="Manners J.M."/>
            <person name="Miranda-Saavedra D."/>
            <person name="Mukherjee M."/>
            <person name="Park G."/>
            <person name="Park J."/>
            <person name="Park S.Y."/>
            <person name="Proctor R.H."/>
            <person name="Regev A."/>
            <person name="Ruiz-Roldan M.C."/>
            <person name="Sain D."/>
            <person name="Sakthikumar S."/>
            <person name="Sykes S."/>
            <person name="Schwartz D.C."/>
            <person name="Turgeon B.G."/>
            <person name="Wapinski I."/>
            <person name="Yoder O."/>
            <person name="Young S."/>
            <person name="Zeng Q."/>
            <person name="Zhou S."/>
            <person name="Galagan J."/>
            <person name="Cuomo C.A."/>
            <person name="Kistler H.C."/>
            <person name="Rep M."/>
        </authorList>
    </citation>
    <scope>NUCLEOTIDE SEQUENCE [LARGE SCALE GENOMIC DNA]</scope>
    <source>
        <strain evidence="2">4287</strain>
    </source>
</reference>
<proteinExistence type="inferred from homology"/>
<dbReference type="RefSeq" id="XP_018248763.1">
    <property type="nucleotide sequence ID" value="XM_018390326.1"/>
</dbReference>
<name>A0A0J9VHX0_FUSO4</name>
<reference evidence="2" key="1">
    <citation type="submission" date="2007-04" db="EMBL/GenBank/DDBJ databases">
        <authorList>
            <consortium name="The Broad Institute Genome Sequencing Platform"/>
            <person name="Birren B."/>
            <person name="Lander E."/>
            <person name="Galagan J."/>
            <person name="Nusbaum C."/>
            <person name="Devon K."/>
            <person name="Ma L.-J."/>
            <person name="Jaffe D."/>
            <person name="Butler J."/>
            <person name="Alvarez P."/>
            <person name="Gnerre S."/>
            <person name="Grabherr M."/>
            <person name="Kleber M."/>
            <person name="Mauceli E."/>
            <person name="Brockman W."/>
            <person name="MacCallum I.A."/>
            <person name="Young S."/>
            <person name="LaButti K."/>
            <person name="DeCaprio D."/>
            <person name="Crawford M."/>
            <person name="Koehrsen M."/>
            <person name="Engels R."/>
            <person name="Montgomery P."/>
            <person name="Pearson M."/>
            <person name="Howarth C."/>
            <person name="Larson L."/>
            <person name="White J."/>
            <person name="O'Leary S."/>
            <person name="Kodira C."/>
            <person name="Zeng Q."/>
            <person name="Yandava C."/>
            <person name="Alvarado L."/>
            <person name="Kistler C."/>
            <person name="Shim W.-B."/>
            <person name="Kang S."/>
            <person name="Woloshuk C."/>
        </authorList>
    </citation>
    <scope>NUCLEOTIDE SEQUENCE</scope>
    <source>
        <strain evidence="2">4287</strain>
    </source>
</reference>
<accession>A0A0J9VHX0</accession>
<gene>
    <name evidence="2" type="ORF">FOXG_10853</name>
</gene>
<dbReference type="KEGG" id="fox:FOXG_10853"/>
<organism evidence="2 3">
    <name type="scientific">Fusarium oxysporum f. sp. lycopersici (strain 4287 / CBS 123668 / FGSC 9935 / NRRL 34936)</name>
    <name type="common">Fusarium vascular wilt of tomato</name>
    <dbReference type="NCBI Taxonomy" id="426428"/>
    <lineage>
        <taxon>Eukaryota</taxon>
        <taxon>Fungi</taxon>
        <taxon>Dikarya</taxon>
        <taxon>Ascomycota</taxon>
        <taxon>Pezizomycotina</taxon>
        <taxon>Sordariomycetes</taxon>
        <taxon>Hypocreomycetidae</taxon>
        <taxon>Hypocreales</taxon>
        <taxon>Nectriaceae</taxon>
        <taxon>Fusarium</taxon>
        <taxon>Fusarium oxysporum species complex</taxon>
    </lineage>
</organism>
<comment type="similarity">
    <text evidence="1">Belongs to the peptidase M20A family.</text>
</comment>
<dbReference type="SUPFAM" id="SSF53187">
    <property type="entry name" value="Zn-dependent exopeptidases"/>
    <property type="match status" value="1"/>
</dbReference>
<evidence type="ECO:0008006" key="4">
    <source>
        <dbReference type="Google" id="ProtNLM"/>
    </source>
</evidence>
<evidence type="ECO:0000256" key="1">
    <source>
        <dbReference type="ARBA" id="ARBA00006247"/>
    </source>
</evidence>